<sequence>MINKFTRDLIEHWHLGFVASADAEGNPNVSPKGSFVVHDDTTISFAEMRSPDTLANIAVRPQVEVNFVDILTRRGVLIKGEAHFVAREDARYPTLRPLYTNRWPELEPMFTGFVVIKVTDCKPLATPSYDMGVTSEDLCTKWAQRVRDITIVHKQEELQAC</sequence>
<proteinExistence type="predicted"/>
<dbReference type="Proteomes" id="UP000051681">
    <property type="component" value="Unassembled WGS sequence"/>
</dbReference>
<dbReference type="Gene3D" id="2.30.110.10">
    <property type="entry name" value="Electron Transport, Fmn-binding Protein, Chain A"/>
    <property type="match status" value="1"/>
</dbReference>
<name>A0A0P1H8M6_9RHOB</name>
<evidence type="ECO:0000313" key="2">
    <source>
        <dbReference type="EMBL" id="CUH83284.1"/>
    </source>
</evidence>
<dbReference type="RefSeq" id="WP_058317448.1">
    <property type="nucleotide sequence ID" value="NZ_CYSF01000003.1"/>
</dbReference>
<reference evidence="2 3" key="1">
    <citation type="submission" date="2015-09" db="EMBL/GenBank/DDBJ databases">
        <authorList>
            <consortium name="Swine Surveillance"/>
        </authorList>
    </citation>
    <scope>NUCLEOTIDE SEQUENCE [LARGE SCALE GENOMIC DNA]</scope>
    <source>
        <strain evidence="2 3">CECT 8383</strain>
    </source>
</reference>
<dbReference type="PANTHER" id="PTHR40660">
    <property type="entry name" value="5'-PHOSPHATE OXIDASE PUTATIVE DOMAIN-CONTAINING PROTEIN-RELATED"/>
    <property type="match status" value="1"/>
</dbReference>
<feature type="domain" description="Pyridoxamine 5'-phosphate oxidase N-terminal" evidence="1">
    <location>
        <begin position="6"/>
        <end position="118"/>
    </location>
</feature>
<dbReference type="InterPro" id="IPR011576">
    <property type="entry name" value="Pyridox_Oxase_N"/>
</dbReference>
<dbReference type="Pfam" id="PF01243">
    <property type="entry name" value="PNPOx_N"/>
    <property type="match status" value="1"/>
</dbReference>
<dbReference type="SUPFAM" id="SSF50475">
    <property type="entry name" value="FMN-binding split barrel"/>
    <property type="match status" value="1"/>
</dbReference>
<dbReference type="InterPro" id="IPR012349">
    <property type="entry name" value="Split_barrel_FMN-bd"/>
</dbReference>
<keyword evidence="3" id="KW-1185">Reference proteome</keyword>
<protein>
    <submittedName>
        <fullName evidence="2">PPOX class probable F420-dependent enzyme</fullName>
    </submittedName>
</protein>
<dbReference type="OrthoDB" id="7867371at2"/>
<dbReference type="EMBL" id="CYSF01000003">
    <property type="protein sequence ID" value="CUH83284.1"/>
    <property type="molecule type" value="Genomic_DNA"/>
</dbReference>
<accession>A0A0P1H8M6</accession>
<gene>
    <name evidence="2" type="ORF">TM5383_00469</name>
</gene>
<evidence type="ECO:0000259" key="1">
    <source>
        <dbReference type="Pfam" id="PF01243"/>
    </source>
</evidence>
<dbReference type="AlphaFoldDB" id="A0A0P1H8M6"/>
<dbReference type="PANTHER" id="PTHR40660:SF1">
    <property type="entry name" value="5'-PHOSPHATE OXIDASE PUTATIVE DOMAIN-CONTAINING PROTEIN-RELATED"/>
    <property type="match status" value="1"/>
</dbReference>
<evidence type="ECO:0000313" key="3">
    <source>
        <dbReference type="Proteomes" id="UP000051681"/>
    </source>
</evidence>
<dbReference type="STRING" id="340021.TM5383_00469"/>
<organism evidence="2 3">
    <name type="scientific">Thalassovita mediterranea</name>
    <dbReference type="NCBI Taxonomy" id="340021"/>
    <lineage>
        <taxon>Bacteria</taxon>
        <taxon>Pseudomonadati</taxon>
        <taxon>Pseudomonadota</taxon>
        <taxon>Alphaproteobacteria</taxon>
        <taxon>Rhodobacterales</taxon>
        <taxon>Roseobacteraceae</taxon>
        <taxon>Thalassovita</taxon>
    </lineage>
</organism>